<comment type="caution">
    <text evidence="4">The sequence shown here is derived from an EMBL/GenBank/DDBJ whole genome shotgun (WGS) entry which is preliminary data.</text>
</comment>
<proteinExistence type="predicted"/>
<dbReference type="RefSeq" id="XP_044719248.1">
    <property type="nucleotide sequence ID" value="XM_044865286.1"/>
</dbReference>
<protein>
    <submittedName>
        <fullName evidence="4">Ankyrin repeats (3 copies) domain-containing protein</fullName>
    </submittedName>
</protein>
<feature type="repeat" description="ANK" evidence="3">
    <location>
        <begin position="285"/>
        <end position="317"/>
    </location>
</feature>
<keyword evidence="2 3" id="KW-0040">ANK repeat</keyword>
<evidence type="ECO:0000256" key="3">
    <source>
        <dbReference type="PROSITE-ProRule" id="PRU00023"/>
    </source>
</evidence>
<sequence length="340" mass="37166">MPHPHPKPTEDDWLCYKSAIRRLYLVDDVPLRGFIGKVGNLDLTHLGWLLSYRVDSNTRYNGKPPLEASINKRLLGCTRMLLMAGAMDHANGFMTSLEEASRAAEDVGVEWSEDKELIQLMLRHSPRSHCDRVLGEAIETGSVDIVHSFVRRGANLLRVVPPLLRKGKTTALGLAASVIWVHDSWPGKYGEAAAPKTALMRFILHALVAQYPSRSISSFVTPNVFISAAEAGNMDVLQYLCTTSPSIGAINHHGFNALHAAASRDDVDACDFVLGQKVPVNTPSSTLSALHIAALWGHDKIVDLPIQNGTDLDAAGNLDIDLTVIPGRSVKFDNRVKEVL</sequence>
<reference evidence="4" key="1">
    <citation type="submission" date="2021-09" db="EMBL/GenBank/DDBJ databases">
        <title>A high-quality genome of the endoparasitic fungus Hirsutella rhossiliensis with a comparison of Hirsutella genomes reveals transposable elements contributing to genome size variation.</title>
        <authorList>
            <person name="Lin R."/>
            <person name="Jiao Y."/>
            <person name="Sun X."/>
            <person name="Ling J."/>
            <person name="Xie B."/>
            <person name="Cheng X."/>
        </authorList>
    </citation>
    <scope>NUCLEOTIDE SEQUENCE</scope>
    <source>
        <strain evidence="4">HR02</strain>
    </source>
</reference>
<dbReference type="SMART" id="SM00248">
    <property type="entry name" value="ANK"/>
    <property type="match status" value="5"/>
</dbReference>
<dbReference type="PANTHER" id="PTHR24198:SF165">
    <property type="entry name" value="ANKYRIN REPEAT-CONTAINING PROTEIN-RELATED"/>
    <property type="match status" value="1"/>
</dbReference>
<dbReference type="Proteomes" id="UP000824596">
    <property type="component" value="Unassembled WGS sequence"/>
</dbReference>
<dbReference type="InterPro" id="IPR036770">
    <property type="entry name" value="Ankyrin_rpt-contain_sf"/>
</dbReference>
<dbReference type="Pfam" id="PF12796">
    <property type="entry name" value="Ank_2"/>
    <property type="match status" value="1"/>
</dbReference>
<evidence type="ECO:0000313" key="4">
    <source>
        <dbReference type="EMBL" id="KAH0961735.1"/>
    </source>
</evidence>
<gene>
    <name evidence="4" type="ORF">HRG_06815</name>
</gene>
<dbReference type="GeneID" id="68355944"/>
<dbReference type="PANTHER" id="PTHR24198">
    <property type="entry name" value="ANKYRIN REPEAT AND PROTEIN KINASE DOMAIN-CONTAINING PROTEIN"/>
    <property type="match status" value="1"/>
</dbReference>
<dbReference type="SUPFAM" id="SSF48403">
    <property type="entry name" value="Ankyrin repeat"/>
    <property type="match status" value="1"/>
</dbReference>
<evidence type="ECO:0000256" key="2">
    <source>
        <dbReference type="ARBA" id="ARBA00023043"/>
    </source>
</evidence>
<keyword evidence="5" id="KW-1185">Reference proteome</keyword>
<dbReference type="PROSITE" id="PS50088">
    <property type="entry name" value="ANK_REPEAT"/>
    <property type="match status" value="1"/>
</dbReference>
<evidence type="ECO:0000256" key="1">
    <source>
        <dbReference type="ARBA" id="ARBA00022737"/>
    </source>
</evidence>
<evidence type="ECO:0000313" key="5">
    <source>
        <dbReference type="Proteomes" id="UP000824596"/>
    </source>
</evidence>
<dbReference type="InterPro" id="IPR002110">
    <property type="entry name" value="Ankyrin_rpt"/>
</dbReference>
<organism evidence="4 5">
    <name type="scientific">Hirsutella rhossiliensis</name>
    <dbReference type="NCBI Taxonomy" id="111463"/>
    <lineage>
        <taxon>Eukaryota</taxon>
        <taxon>Fungi</taxon>
        <taxon>Dikarya</taxon>
        <taxon>Ascomycota</taxon>
        <taxon>Pezizomycotina</taxon>
        <taxon>Sordariomycetes</taxon>
        <taxon>Hypocreomycetidae</taxon>
        <taxon>Hypocreales</taxon>
        <taxon>Ophiocordycipitaceae</taxon>
        <taxon>Hirsutella</taxon>
    </lineage>
</organism>
<dbReference type="AlphaFoldDB" id="A0A9P8MUZ7"/>
<keyword evidence="1" id="KW-0677">Repeat</keyword>
<name>A0A9P8MUZ7_9HYPO</name>
<dbReference type="OrthoDB" id="539213at2759"/>
<accession>A0A9P8MUZ7</accession>
<dbReference type="EMBL" id="JAIZPD010000007">
    <property type="protein sequence ID" value="KAH0961735.1"/>
    <property type="molecule type" value="Genomic_DNA"/>
</dbReference>
<dbReference type="Gene3D" id="1.25.40.20">
    <property type="entry name" value="Ankyrin repeat-containing domain"/>
    <property type="match status" value="2"/>
</dbReference>